<proteinExistence type="predicted"/>
<dbReference type="PANTHER" id="PTHR10514:SF27">
    <property type="entry name" value="ANGIOTENSIN-CONVERTING ENZYME"/>
    <property type="match status" value="1"/>
</dbReference>
<organism evidence="4 5">
    <name type="scientific">Bacillus timonensis</name>
    <dbReference type="NCBI Taxonomy" id="1033734"/>
    <lineage>
        <taxon>Bacteria</taxon>
        <taxon>Bacillati</taxon>
        <taxon>Bacillota</taxon>
        <taxon>Bacilli</taxon>
        <taxon>Bacillales</taxon>
        <taxon>Bacillaceae</taxon>
        <taxon>Bacillus</taxon>
    </lineage>
</organism>
<comment type="caution">
    <text evidence="4">The sequence shown here is derived from an EMBL/GenBank/DDBJ whole genome shotgun (WGS) entry which is preliminary data.</text>
</comment>
<dbReference type="OrthoDB" id="9762795at2"/>
<dbReference type="SUPFAM" id="SSF55486">
    <property type="entry name" value="Metalloproteases ('zincins'), catalytic domain"/>
    <property type="match status" value="1"/>
</dbReference>
<dbReference type="Proteomes" id="UP000306477">
    <property type="component" value="Unassembled WGS sequence"/>
</dbReference>
<keyword evidence="3" id="KW-0325">Glycoprotein</keyword>
<dbReference type="GO" id="GO:0008241">
    <property type="term" value="F:peptidyl-dipeptidase activity"/>
    <property type="evidence" value="ECO:0007669"/>
    <property type="project" value="InterPro"/>
</dbReference>
<evidence type="ECO:0000256" key="3">
    <source>
        <dbReference type="ARBA" id="ARBA00023180"/>
    </source>
</evidence>
<evidence type="ECO:0000313" key="5">
    <source>
        <dbReference type="Proteomes" id="UP000306477"/>
    </source>
</evidence>
<sequence>MSIEQFLEEQNKAIRELHINGAEASWMAATTGEEEWNAKSAEADTAYSVYFSDAERFEQVKKYLEQTEDSVQKRQLEILYSHMLENQLPEDKLKEMVHLSTELVGVFNTFRATLNGKQVSENDVRQILIKSKDLELREQAWHASKQIAKEVEVKLLTLVKKRNEAARSLGFENFHQMSFESQELDRDDIFSIFTKLKELSDEPFRQVKQEMDEELAERFGIKVEDLRPWHYADPFFQEAPPLKELDLDPFYEGKNLEELSIQTFAKMGMDITDMLQKSDLYPREMKNQHAFCTDIDRKGDVRVLSNNVPSDYWSNTMLHEYGHAVYFKYIDRSLPFLLRSPAHTLTTEAIAMLYGRFGKNPEWLHQFLGLDQEQVDELKPLIDKSLRRQMLIAGRWIMTFVFFERELYENPNQDLNRLWWKLVNEIQYLTPPENQDYPHWAAKIHFTLVPVYYQNYLLGELTTSQLQRYMEKNISTDLFTKKVGNFLLNDFFKPGALYNWNEKIERATGEKLNPQHFVDQFVAGNK</sequence>
<dbReference type="GO" id="GO:0008237">
    <property type="term" value="F:metallopeptidase activity"/>
    <property type="evidence" value="ECO:0007669"/>
    <property type="project" value="InterPro"/>
</dbReference>
<dbReference type="Gene3D" id="1.10.1370.30">
    <property type="match status" value="1"/>
</dbReference>
<dbReference type="RefSeq" id="WP_136379465.1">
    <property type="nucleotide sequence ID" value="NZ_SLUB01000014.1"/>
</dbReference>
<dbReference type="GO" id="GO:0006508">
    <property type="term" value="P:proteolysis"/>
    <property type="evidence" value="ECO:0007669"/>
    <property type="project" value="InterPro"/>
</dbReference>
<evidence type="ECO:0000256" key="1">
    <source>
        <dbReference type="ARBA" id="ARBA00022729"/>
    </source>
</evidence>
<keyword evidence="1" id="KW-0732">Signal</keyword>
<keyword evidence="5" id="KW-1185">Reference proteome</keyword>
<dbReference type="Pfam" id="PF01401">
    <property type="entry name" value="Peptidase_M2"/>
    <property type="match status" value="2"/>
</dbReference>
<accession>A0A4S3PUV1</accession>
<dbReference type="EMBL" id="SLUB01000014">
    <property type="protein sequence ID" value="THE12712.1"/>
    <property type="molecule type" value="Genomic_DNA"/>
</dbReference>
<name>A0A4S3PUV1_9BACI</name>
<evidence type="ECO:0000313" key="4">
    <source>
        <dbReference type="EMBL" id="THE12712.1"/>
    </source>
</evidence>
<keyword evidence="2" id="KW-1015">Disulfide bond</keyword>
<dbReference type="InterPro" id="IPR001548">
    <property type="entry name" value="Peptidase_M2"/>
</dbReference>
<reference evidence="4 5" key="1">
    <citation type="journal article" date="2019" name="Indoor Air">
        <title>Impacts of indoor surface finishes on bacterial viability.</title>
        <authorList>
            <person name="Hu J."/>
            <person name="Maamar S.B."/>
            <person name="Glawe A.J."/>
            <person name="Gottel N."/>
            <person name="Gilbert J.A."/>
            <person name="Hartmann E.M."/>
        </authorList>
    </citation>
    <scope>NUCLEOTIDE SEQUENCE [LARGE SCALE GENOMIC DNA]</scope>
    <source>
        <strain evidence="4 5">AF060A6</strain>
    </source>
</reference>
<gene>
    <name evidence="4" type="ORF">E1I69_09970</name>
</gene>
<dbReference type="STRING" id="1033734.GCA_000285535_03203"/>
<dbReference type="PANTHER" id="PTHR10514">
    <property type="entry name" value="ANGIOTENSIN-CONVERTING ENZYME"/>
    <property type="match status" value="1"/>
</dbReference>
<evidence type="ECO:0000256" key="2">
    <source>
        <dbReference type="ARBA" id="ARBA00023157"/>
    </source>
</evidence>
<protein>
    <submittedName>
        <fullName evidence="4">Peptidase M3A and M3B thimet/oligopeptidase F</fullName>
    </submittedName>
</protein>
<dbReference type="AlphaFoldDB" id="A0A4S3PUV1"/>
<dbReference type="GO" id="GO:0016020">
    <property type="term" value="C:membrane"/>
    <property type="evidence" value="ECO:0007669"/>
    <property type="project" value="InterPro"/>
</dbReference>